<gene>
    <name evidence="1" type="ORF">WSI_05310</name>
</gene>
<protein>
    <submittedName>
        <fullName evidence="1">Uncharacterized protein</fullName>
    </submittedName>
</protein>
<evidence type="ECO:0000313" key="1">
    <source>
        <dbReference type="EMBL" id="AGH17419.1"/>
    </source>
</evidence>
<organism evidence="1 2">
    <name type="scientific">Candidatus Liberibacter asiaticus str. gxpsy</name>
    <dbReference type="NCBI Taxonomy" id="1174529"/>
    <lineage>
        <taxon>Bacteria</taxon>
        <taxon>Pseudomonadati</taxon>
        <taxon>Pseudomonadota</taxon>
        <taxon>Alphaproteobacteria</taxon>
        <taxon>Hyphomicrobiales</taxon>
        <taxon>Rhizobiaceae</taxon>
        <taxon>Liberibacter</taxon>
    </lineage>
</organism>
<dbReference type="Proteomes" id="UP000011820">
    <property type="component" value="Chromosome"/>
</dbReference>
<dbReference type="EMBL" id="CP004005">
    <property type="protein sequence ID" value="AGH17419.1"/>
    <property type="molecule type" value="Genomic_DNA"/>
</dbReference>
<accession>A0ABM5NH11</accession>
<evidence type="ECO:0000313" key="2">
    <source>
        <dbReference type="Proteomes" id="UP000011820"/>
    </source>
</evidence>
<keyword evidence="2" id="KW-1185">Reference proteome</keyword>
<name>A0ABM5NH11_LIBAS</name>
<sequence>MAHQYNPDAIVLYANGIGAVTANYLENLNYSPIEKILGQRSSVAD</sequence>
<dbReference type="RefSeq" id="WP_015453014.1">
    <property type="nucleotide sequence ID" value="NC_020549.1"/>
</dbReference>
<proteinExistence type="predicted"/>
<reference evidence="1 2" key="1">
    <citation type="journal article" date="2013" name="Genome Announc.">
        <title>Complete Genome Sequence of a Chinese Strain of 'Candidatus Liberibacter asiaticus'.</title>
        <authorList>
            <person name="Lin H."/>
            <person name="Han C.S."/>
            <person name="Liu B."/>
            <person name="Lou B."/>
            <person name="Bai X."/>
            <person name="Deng C."/>
            <person name="Civerolo E.L."/>
            <person name="Gupta G."/>
        </authorList>
    </citation>
    <scope>NUCLEOTIDE SEQUENCE [LARGE SCALE GENOMIC DNA]</scope>
    <source>
        <strain evidence="2">gxpsy</strain>
    </source>
</reference>